<name>A0A1I8FDI9_9PLAT</name>
<dbReference type="Proteomes" id="UP000095280">
    <property type="component" value="Unplaced"/>
</dbReference>
<evidence type="ECO:0000313" key="3">
    <source>
        <dbReference type="WBParaSite" id="maker-unitig_28997-snap-gene-0.2-mRNA-1"/>
    </source>
</evidence>
<protein>
    <submittedName>
        <fullName evidence="3">Reelin domain-containing protein</fullName>
    </submittedName>
</protein>
<feature type="compositionally biased region" description="Basic and acidic residues" evidence="1">
    <location>
        <begin position="991"/>
        <end position="1006"/>
    </location>
</feature>
<feature type="compositionally biased region" description="Basic residues" evidence="1">
    <location>
        <begin position="1080"/>
        <end position="1089"/>
    </location>
</feature>
<feature type="compositionally biased region" description="Basic residues" evidence="1">
    <location>
        <begin position="1286"/>
        <end position="1298"/>
    </location>
</feature>
<feature type="compositionally biased region" description="Polar residues" evidence="1">
    <location>
        <begin position="1240"/>
        <end position="1251"/>
    </location>
</feature>
<evidence type="ECO:0000256" key="1">
    <source>
        <dbReference type="SAM" id="MobiDB-lite"/>
    </source>
</evidence>
<feature type="compositionally biased region" description="Low complexity" evidence="1">
    <location>
        <begin position="8"/>
        <end position="17"/>
    </location>
</feature>
<feature type="region of interest" description="Disordered" evidence="1">
    <location>
        <begin position="1074"/>
        <end position="1134"/>
    </location>
</feature>
<dbReference type="WBParaSite" id="maker-unitig_28997-snap-gene-0.2-mRNA-1">
    <property type="protein sequence ID" value="maker-unitig_28997-snap-gene-0.2-mRNA-1"/>
    <property type="gene ID" value="maker-unitig_28997-snap-gene-0.2"/>
</dbReference>
<feature type="region of interest" description="Disordered" evidence="1">
    <location>
        <begin position="1221"/>
        <end position="1330"/>
    </location>
</feature>
<feature type="compositionally biased region" description="Polar residues" evidence="1">
    <location>
        <begin position="979"/>
        <end position="990"/>
    </location>
</feature>
<feature type="compositionally biased region" description="Basic residues" evidence="1">
    <location>
        <begin position="381"/>
        <end position="396"/>
    </location>
</feature>
<feature type="compositionally biased region" description="Pro residues" evidence="1">
    <location>
        <begin position="338"/>
        <end position="351"/>
    </location>
</feature>
<accession>A0A1I8FDI9</accession>
<keyword evidence="2" id="KW-1185">Reference proteome</keyword>
<organism evidence="2 3">
    <name type="scientific">Macrostomum lignano</name>
    <dbReference type="NCBI Taxonomy" id="282301"/>
    <lineage>
        <taxon>Eukaryota</taxon>
        <taxon>Metazoa</taxon>
        <taxon>Spiralia</taxon>
        <taxon>Lophotrochozoa</taxon>
        <taxon>Platyhelminthes</taxon>
        <taxon>Rhabditophora</taxon>
        <taxon>Macrostomorpha</taxon>
        <taxon>Macrostomida</taxon>
        <taxon>Macrostomidae</taxon>
        <taxon>Macrostomum</taxon>
    </lineage>
</organism>
<feature type="region of interest" description="Disordered" evidence="1">
    <location>
        <begin position="1"/>
        <end position="44"/>
    </location>
</feature>
<reference evidence="3" key="1">
    <citation type="submission" date="2016-11" db="UniProtKB">
        <authorList>
            <consortium name="WormBaseParasite"/>
        </authorList>
    </citation>
    <scope>IDENTIFICATION</scope>
</reference>
<feature type="compositionally biased region" description="Polar residues" evidence="1">
    <location>
        <begin position="1035"/>
        <end position="1045"/>
    </location>
</feature>
<feature type="compositionally biased region" description="Basic and acidic residues" evidence="1">
    <location>
        <begin position="499"/>
        <end position="523"/>
    </location>
</feature>
<proteinExistence type="predicted"/>
<evidence type="ECO:0000313" key="2">
    <source>
        <dbReference type="Proteomes" id="UP000095280"/>
    </source>
</evidence>
<feature type="region of interest" description="Disordered" evidence="1">
    <location>
        <begin position="338"/>
        <end position="415"/>
    </location>
</feature>
<feature type="region of interest" description="Disordered" evidence="1">
    <location>
        <begin position="498"/>
        <end position="526"/>
    </location>
</feature>
<sequence length="1597" mass="168848">RPAQVSGLPSSPASSPRAPRRLASRLAAEEPQKLGAAGEVQQEENGKYEALQGAAMPKAEVTAMTGCSSRRPERQSHCLLKRLRFWLMLLNLVLGEAACCPRNTEPLSAAAAGSQPRGLQLHLEGRLLGRGSVMGHELHLEGRLLVAAPSWGTSCHCVPPAPVGLGDAAGAVRIKQGMMTSKSRTALMYSTRNAVGELTLPSGLLLLVLAREQLAQPARSAAAAQQDGDAADGDADDEVAAQCRWAAQSGHDGRHDRQNQGGAAHRTLHTLGARRPLPGISAMEEPASAISDEAGMHSAGTLLPALCLHSACTLPGTLPGTLPALCLALLASGTLPGTPPATLPRTAPPRHTPAASKRTSESPAAPFRRQGSPSAAACRAPRPRSSRQARRRRRPARWPPPGRAGNTRNQSTSAGVKYTRKHCCPGVTPTTCAAITEPNTMATTDTMAADDTEHQTAMMQRQKPAVRKSRRDEEHTPVQNPAYMFGFTRVVMRQPAVDVQKDKQASHGDLDGAHDHVSSEDAGRQQLGVAAEADRSAMELPWLPAESRWATGKLYTKTGILGLEGSGYHFAGTRQGSSDSAGPGYHCLALSAREADWQAQPTTAHPDRELTGRLRLTTAALRQEAGTQRLSYHCWHYRQGRLGLAGSATTAALRQEAGTGQGSATTLALTAGKPDWQVCLSAAFSSEAGTAPGSGYHRLRISPVKLGLQAQRLPTARALKCQAEAGLGRALATPRAALRQREAGLAGLPCMHSCMKLGLAGSAPLLALPAVKAGLGMATGYHCCTSGREAGPQSCTAALRHELPGSLQVKLDCSAQATLLHRQEADWQVSATSAPGSGTEAGSGCPLLALSRKLDCMSPTAALQAGKLGLASGSAALLGNFRQEAGMAGLSVATAGTHAGTGSEAAQLPTPGTQAGKLATGRLPLLATAGREAGLLGTPSGAKTDTTRGDGHGYKEARRTGNMADAAADTSCGGGGDQQGATPWRSVSSDIDSRRKELNRSKRPKADLQAQRPGQTQLRRLWGATRAYEDLRSSAPHSTDKTASSVAGGARPDSAVTASSDIAWAPPFGATAELAGAARRSGRPRRHAQLKQEQHNAQPIGNTEVGVGASSSKSQAKEGDGEGAKAGSQDAEDGAGDHVEIAADAAPASGQPCGPSRDGHRARYEAAQDFGTELAAAPEAWKDAQTASERPGGHRRLAKLDSDWTLEGDCDDLIISASDDQAHDTRLQSARTKTPKRTHQTPSATHQTQAHASDAKRTHQTPSARIKHQFAAHQTQSHASDANRTAIRHQSHAFRHQSSHQTQSARIRRQAHHQTPSARIKTAKRTQPDAKRTLKPSRMFSPMGQRYQVDWRAEWHEYFALVFFSNEVKVFFPCRPAAACPFSIRSCSFRDNYSRLARLPPSTFLRSASVFSHHLQEMIKSSQSPSSVQSLSSLPSGCPPGRCRGLLYTASSSGLRFFTGLRVLHAPPELRPAQFRSLVRLHIGSVSISAGAAGLAAGRGPHQQLFLHVFPMGCALCCSCLSCGVAVMQTALARPLRLLPCQLRRGPERWRPGDVGARRHGGVGPRSACLPWLGRSQLEGQRAIAADTNGERWPAQH</sequence>
<feature type="region of interest" description="Disordered" evidence="1">
    <location>
        <begin position="931"/>
        <end position="1054"/>
    </location>
</feature>
<feature type="compositionally biased region" description="Polar residues" evidence="1">
    <location>
        <begin position="1272"/>
        <end position="1283"/>
    </location>
</feature>
<feature type="compositionally biased region" description="Basic and acidic residues" evidence="1">
    <location>
        <begin position="945"/>
        <end position="959"/>
    </location>
</feature>